<dbReference type="Pfam" id="PF00561">
    <property type="entry name" value="Abhydrolase_1"/>
    <property type="match status" value="1"/>
</dbReference>
<reference evidence="3" key="1">
    <citation type="journal article" date="2019" name="Int. J. Syst. Evol. Microbiol.">
        <title>The Global Catalogue of Microorganisms (GCM) 10K type strain sequencing project: providing services to taxonomists for standard genome sequencing and annotation.</title>
        <authorList>
            <consortium name="The Broad Institute Genomics Platform"/>
            <consortium name="The Broad Institute Genome Sequencing Center for Infectious Disease"/>
            <person name="Wu L."/>
            <person name="Ma J."/>
        </authorList>
    </citation>
    <scope>NUCLEOTIDE SEQUENCE [LARGE SCALE GENOMIC DNA]</scope>
    <source>
        <strain evidence="3">KCTC 42986</strain>
    </source>
</reference>
<accession>A0ABV7EX15</accession>
<dbReference type="Proteomes" id="UP001595530">
    <property type="component" value="Unassembled WGS sequence"/>
</dbReference>
<feature type="domain" description="AB hydrolase-1" evidence="1">
    <location>
        <begin position="14"/>
        <end position="237"/>
    </location>
</feature>
<sequence length="257" mass="27651">MNTFTTVGVGGTKVLLLPGLFGANEAFDAMLAFADTERFQYVVMDYRGYGRAKNLSGLYTLNEVVADAIRLLDHLRWDQAHLLGHSIGALVGQMIAVAAPGRIRSIVSLAGMNARGASRDPARMRMLDEAAHHVSQRAAVIHMGVGKRYGMAFAQQVSQSAWEAIAPQACADYAADAALTDIHTQVDGSEIPLLALVGAHDPGCTEQLARDTTLRWYRNAILEVVSDAGHYPMIEAPARTLAAVETFLRSVSKTSGQ</sequence>
<evidence type="ECO:0000313" key="3">
    <source>
        <dbReference type="Proteomes" id="UP001595530"/>
    </source>
</evidence>
<dbReference type="InterPro" id="IPR050471">
    <property type="entry name" value="AB_hydrolase"/>
</dbReference>
<dbReference type="GO" id="GO:0016787">
    <property type="term" value="F:hydrolase activity"/>
    <property type="evidence" value="ECO:0007669"/>
    <property type="project" value="UniProtKB-KW"/>
</dbReference>
<proteinExistence type="predicted"/>
<dbReference type="PANTHER" id="PTHR43433:SF5">
    <property type="entry name" value="AB HYDROLASE-1 DOMAIN-CONTAINING PROTEIN"/>
    <property type="match status" value="1"/>
</dbReference>
<gene>
    <name evidence="2" type="ORF">ACFOFO_00255</name>
</gene>
<protein>
    <submittedName>
        <fullName evidence="2">Alpha/beta fold hydrolase</fullName>
    </submittedName>
</protein>
<dbReference type="SUPFAM" id="SSF53474">
    <property type="entry name" value="alpha/beta-Hydrolases"/>
    <property type="match status" value="1"/>
</dbReference>
<evidence type="ECO:0000313" key="2">
    <source>
        <dbReference type="EMBL" id="MFC3106408.1"/>
    </source>
</evidence>
<name>A0ABV7EX15_9BURK</name>
<comment type="caution">
    <text evidence="2">The sequence shown here is derived from an EMBL/GenBank/DDBJ whole genome shotgun (WGS) entry which is preliminary data.</text>
</comment>
<organism evidence="2 3">
    <name type="scientific">Undibacterium arcticum</name>
    <dbReference type="NCBI Taxonomy" id="1762892"/>
    <lineage>
        <taxon>Bacteria</taxon>
        <taxon>Pseudomonadati</taxon>
        <taxon>Pseudomonadota</taxon>
        <taxon>Betaproteobacteria</taxon>
        <taxon>Burkholderiales</taxon>
        <taxon>Oxalobacteraceae</taxon>
        <taxon>Undibacterium</taxon>
    </lineage>
</organism>
<dbReference type="EMBL" id="JBHRTP010000002">
    <property type="protein sequence ID" value="MFC3106408.1"/>
    <property type="molecule type" value="Genomic_DNA"/>
</dbReference>
<dbReference type="PANTHER" id="PTHR43433">
    <property type="entry name" value="HYDROLASE, ALPHA/BETA FOLD FAMILY PROTEIN"/>
    <property type="match status" value="1"/>
</dbReference>
<dbReference type="Gene3D" id="3.40.50.1820">
    <property type="entry name" value="alpha/beta hydrolase"/>
    <property type="match status" value="1"/>
</dbReference>
<evidence type="ECO:0000259" key="1">
    <source>
        <dbReference type="Pfam" id="PF00561"/>
    </source>
</evidence>
<dbReference type="RefSeq" id="WP_390324959.1">
    <property type="nucleotide sequence ID" value="NZ_JBHRTP010000002.1"/>
</dbReference>
<dbReference type="InterPro" id="IPR029058">
    <property type="entry name" value="AB_hydrolase_fold"/>
</dbReference>
<keyword evidence="2" id="KW-0378">Hydrolase</keyword>
<keyword evidence="3" id="KW-1185">Reference proteome</keyword>
<dbReference type="InterPro" id="IPR000073">
    <property type="entry name" value="AB_hydrolase_1"/>
</dbReference>